<protein>
    <submittedName>
        <fullName evidence="1">Uncharacterized protein</fullName>
    </submittedName>
</protein>
<comment type="caution">
    <text evidence="1">The sequence shown here is derived from an EMBL/GenBank/DDBJ whole genome shotgun (WGS) entry which is preliminary data.</text>
</comment>
<accession>A0AAV6VV31</accession>
<dbReference type="EMBL" id="JAFNEN010000028">
    <property type="protein sequence ID" value="KAG8199316.1"/>
    <property type="molecule type" value="Genomic_DNA"/>
</dbReference>
<reference evidence="1 2" key="1">
    <citation type="journal article" date="2022" name="Nat. Ecol. Evol.">
        <title>A masculinizing supergene underlies an exaggerated male reproductive morph in a spider.</title>
        <authorList>
            <person name="Hendrickx F."/>
            <person name="De Corte Z."/>
            <person name="Sonet G."/>
            <person name="Van Belleghem S.M."/>
            <person name="Kostlbacher S."/>
            <person name="Vangestel C."/>
        </authorList>
    </citation>
    <scope>NUCLEOTIDE SEQUENCE [LARGE SCALE GENOMIC DNA]</scope>
    <source>
        <strain evidence="1">W744_W776</strain>
    </source>
</reference>
<evidence type="ECO:0000313" key="2">
    <source>
        <dbReference type="Proteomes" id="UP000827092"/>
    </source>
</evidence>
<evidence type="ECO:0000313" key="1">
    <source>
        <dbReference type="EMBL" id="KAG8199316.1"/>
    </source>
</evidence>
<dbReference type="Proteomes" id="UP000827092">
    <property type="component" value="Unassembled WGS sequence"/>
</dbReference>
<gene>
    <name evidence="1" type="ORF">JTE90_011782</name>
</gene>
<sequence length="323" mass="37095">MHCTAIFNIFRSPAPNYLQTKARFSQKLEPVPNEEAGLNETIYRIYKFDYLLIEAHSRNMGLTEAEAVGCREILNYLNEHKVLRIFAWKFGLEDPVSIVACLERQRLIKGYGDSSHMSTRQKAIDYIVRDASNPLEILSRQDVRKEHMKKYLESRMMGKEAKGNKAARLKNIILMTWLSAYRVPDEALDNGKAVLLHFLLTINGESGIEPLPLRETCEFSSLDFITKRQTGYAGRSGFYHGVSELAKKGNTFRNDIRFFHFDDSDMHIKVRGAGQARETGLYFYVLLSIIRDQSRNFTLEKAAIVISIDSENLLINLLRSPQF</sequence>
<proteinExistence type="predicted"/>
<keyword evidence="2" id="KW-1185">Reference proteome</keyword>
<organism evidence="1 2">
    <name type="scientific">Oedothorax gibbosus</name>
    <dbReference type="NCBI Taxonomy" id="931172"/>
    <lineage>
        <taxon>Eukaryota</taxon>
        <taxon>Metazoa</taxon>
        <taxon>Ecdysozoa</taxon>
        <taxon>Arthropoda</taxon>
        <taxon>Chelicerata</taxon>
        <taxon>Arachnida</taxon>
        <taxon>Araneae</taxon>
        <taxon>Araneomorphae</taxon>
        <taxon>Entelegynae</taxon>
        <taxon>Araneoidea</taxon>
        <taxon>Linyphiidae</taxon>
        <taxon>Erigoninae</taxon>
        <taxon>Oedothorax</taxon>
    </lineage>
</organism>
<name>A0AAV6VV31_9ARAC</name>
<dbReference type="AlphaFoldDB" id="A0AAV6VV31"/>